<dbReference type="OrthoDB" id="7203053at2"/>
<dbReference type="STRING" id="117157.SAMN04489717_1535"/>
<gene>
    <name evidence="6" type="ORF">SAMN04489717_1535</name>
</gene>
<evidence type="ECO:0000256" key="5">
    <source>
        <dbReference type="SAM" id="Phobius"/>
    </source>
</evidence>
<dbReference type="InterPro" id="IPR007269">
    <property type="entry name" value="ICMT_MeTrfase"/>
</dbReference>
<accession>A0A1H1P8F4</accession>
<dbReference type="Proteomes" id="UP000198983">
    <property type="component" value="Chromosome I"/>
</dbReference>
<name>A0A1H1P8F4_9ACTN</name>
<dbReference type="RefSeq" id="WP_092651894.1">
    <property type="nucleotide sequence ID" value="NZ_LT629732.1"/>
</dbReference>
<keyword evidence="6" id="KW-0489">Methyltransferase</keyword>
<reference evidence="6 7" key="1">
    <citation type="submission" date="2016-10" db="EMBL/GenBank/DDBJ databases">
        <authorList>
            <person name="de Groot N.N."/>
        </authorList>
    </citation>
    <scope>NUCLEOTIDE SEQUENCE [LARGE SCALE GENOMIC DNA]</scope>
    <source>
        <strain evidence="6 7">DSM 22024</strain>
    </source>
</reference>
<evidence type="ECO:0000313" key="7">
    <source>
        <dbReference type="Proteomes" id="UP000198983"/>
    </source>
</evidence>
<dbReference type="GO" id="GO:0016020">
    <property type="term" value="C:membrane"/>
    <property type="evidence" value="ECO:0007669"/>
    <property type="project" value="UniProtKB-SubCell"/>
</dbReference>
<keyword evidence="6" id="KW-0808">Transferase</keyword>
<proteinExistence type="predicted"/>
<comment type="subcellular location">
    <subcellularLocation>
        <location evidence="1">Membrane</location>
        <topology evidence="1">Multi-pass membrane protein</topology>
    </subcellularLocation>
</comment>
<dbReference type="GO" id="GO:0032259">
    <property type="term" value="P:methylation"/>
    <property type="evidence" value="ECO:0007669"/>
    <property type="project" value="UniProtKB-KW"/>
</dbReference>
<feature type="transmembrane region" description="Helical" evidence="5">
    <location>
        <begin position="132"/>
        <end position="162"/>
    </location>
</feature>
<evidence type="ECO:0000256" key="4">
    <source>
        <dbReference type="ARBA" id="ARBA00023136"/>
    </source>
</evidence>
<dbReference type="InterPro" id="IPR052527">
    <property type="entry name" value="Metal_cation-efflux_comp"/>
</dbReference>
<evidence type="ECO:0000256" key="3">
    <source>
        <dbReference type="ARBA" id="ARBA00022989"/>
    </source>
</evidence>
<dbReference type="Pfam" id="PF04140">
    <property type="entry name" value="ICMT"/>
    <property type="match status" value="1"/>
</dbReference>
<evidence type="ECO:0000313" key="6">
    <source>
        <dbReference type="EMBL" id="SDS07477.1"/>
    </source>
</evidence>
<keyword evidence="2 5" id="KW-0812">Transmembrane</keyword>
<evidence type="ECO:0000256" key="2">
    <source>
        <dbReference type="ARBA" id="ARBA00022692"/>
    </source>
</evidence>
<dbReference type="EMBL" id="LT629732">
    <property type="protein sequence ID" value="SDS07477.1"/>
    <property type="molecule type" value="Genomic_DNA"/>
</dbReference>
<dbReference type="PANTHER" id="PTHR43847:SF1">
    <property type="entry name" value="BLL3993 PROTEIN"/>
    <property type="match status" value="1"/>
</dbReference>
<keyword evidence="7" id="KW-1185">Reference proteome</keyword>
<organism evidence="6 7">
    <name type="scientific">Actinopolymorpha singaporensis</name>
    <dbReference type="NCBI Taxonomy" id="117157"/>
    <lineage>
        <taxon>Bacteria</taxon>
        <taxon>Bacillati</taxon>
        <taxon>Actinomycetota</taxon>
        <taxon>Actinomycetes</taxon>
        <taxon>Propionibacteriales</taxon>
        <taxon>Actinopolymorphaceae</taxon>
        <taxon>Actinopolymorpha</taxon>
    </lineage>
</organism>
<dbReference type="GO" id="GO:0004671">
    <property type="term" value="F:protein C-terminal S-isoprenylcysteine carboxyl O-methyltransferase activity"/>
    <property type="evidence" value="ECO:0007669"/>
    <property type="project" value="InterPro"/>
</dbReference>
<dbReference type="AlphaFoldDB" id="A0A1H1P8F4"/>
<keyword evidence="3 5" id="KW-1133">Transmembrane helix</keyword>
<feature type="transmembrane region" description="Helical" evidence="5">
    <location>
        <begin position="12"/>
        <end position="32"/>
    </location>
</feature>
<sequence>MTTPYIQQDAWARVVFGISVAAFAIGEISQAVKRRRGASGADLRSEVVFRVFFFAGILMLPLAQTLVPGAVLDGRAVFGLGALVGWLGLLLRWWSFATLGKYFTVVVKTSPDQLIVSDGPYRLLRHPSYTGLLAALLGCGLMMGNWAGTCVSYLLILTALIYRLLREERTMINALGDGYRDFARHRARLLPFVW</sequence>
<feature type="transmembrane region" description="Helical" evidence="5">
    <location>
        <begin position="76"/>
        <end position="94"/>
    </location>
</feature>
<protein>
    <submittedName>
        <fullName evidence="6">Protein-S-isoprenylcysteine O-methyltransferase Ste14</fullName>
    </submittedName>
</protein>
<dbReference type="PANTHER" id="PTHR43847">
    <property type="entry name" value="BLL3993 PROTEIN"/>
    <property type="match status" value="1"/>
</dbReference>
<evidence type="ECO:0000256" key="1">
    <source>
        <dbReference type="ARBA" id="ARBA00004141"/>
    </source>
</evidence>
<feature type="transmembrane region" description="Helical" evidence="5">
    <location>
        <begin position="47"/>
        <end position="67"/>
    </location>
</feature>
<dbReference type="Gene3D" id="1.20.120.1630">
    <property type="match status" value="1"/>
</dbReference>
<keyword evidence="4 5" id="KW-0472">Membrane</keyword>